<dbReference type="EMBL" id="JAWLKA010000039">
    <property type="protein sequence ID" value="MDV6286492.1"/>
    <property type="molecule type" value="Genomic_DNA"/>
</dbReference>
<evidence type="ECO:0000256" key="1">
    <source>
        <dbReference type="ARBA" id="ARBA00004196"/>
    </source>
</evidence>
<comment type="caution">
    <text evidence="5">The sequence shown here is derived from an EMBL/GenBank/DDBJ whole genome shotgun (WGS) entry which is preliminary data.</text>
</comment>
<accession>A0ABU4CTS9</accession>
<gene>
    <name evidence="5" type="ORF">R3Q59_39095</name>
</gene>
<dbReference type="InterPro" id="IPR028082">
    <property type="entry name" value="Peripla_BP_I"/>
</dbReference>
<dbReference type="SUPFAM" id="SSF53822">
    <property type="entry name" value="Periplasmic binding protein-like I"/>
    <property type="match status" value="1"/>
</dbReference>
<dbReference type="PANTHER" id="PTHR46847">
    <property type="entry name" value="D-ALLOSE-BINDING PERIPLASMIC PROTEIN-RELATED"/>
    <property type="match status" value="1"/>
</dbReference>
<dbReference type="Proteomes" id="UP001185737">
    <property type="component" value="Unassembled WGS sequence"/>
</dbReference>
<protein>
    <submittedName>
        <fullName evidence="5">Substrate-binding domain-containing protein</fullName>
    </submittedName>
</protein>
<dbReference type="Gene3D" id="3.40.50.2300">
    <property type="match status" value="2"/>
</dbReference>
<reference evidence="5 6" key="1">
    <citation type="submission" date="2023-10" db="EMBL/GenBank/DDBJ databases">
        <title>Development of a sustainable strategy for remediation of hydrocarbon-contaminated territories based on the waste exchange concept.</title>
        <authorList>
            <person name="Krivoruchko A."/>
        </authorList>
    </citation>
    <scope>NUCLEOTIDE SEQUENCE [LARGE SCALE GENOMIC DNA]</scope>
    <source>
        <strain evidence="5 6">IEGM 60</strain>
    </source>
</reference>
<organism evidence="5 6">
    <name type="scientific">Rhodococcus jostii</name>
    <dbReference type="NCBI Taxonomy" id="132919"/>
    <lineage>
        <taxon>Bacteria</taxon>
        <taxon>Bacillati</taxon>
        <taxon>Actinomycetota</taxon>
        <taxon>Actinomycetes</taxon>
        <taxon>Mycobacteriales</taxon>
        <taxon>Nocardiaceae</taxon>
        <taxon>Rhodococcus</taxon>
    </lineage>
</organism>
<feature type="domain" description="Periplasmic binding protein" evidence="4">
    <location>
        <begin position="25"/>
        <end position="280"/>
    </location>
</feature>
<dbReference type="PANTHER" id="PTHR46847:SF1">
    <property type="entry name" value="D-ALLOSE-BINDING PERIPLASMIC PROTEIN-RELATED"/>
    <property type="match status" value="1"/>
</dbReference>
<evidence type="ECO:0000256" key="3">
    <source>
        <dbReference type="ARBA" id="ARBA00022729"/>
    </source>
</evidence>
<dbReference type="Pfam" id="PF13407">
    <property type="entry name" value="Peripla_BP_4"/>
    <property type="match status" value="1"/>
</dbReference>
<evidence type="ECO:0000313" key="5">
    <source>
        <dbReference type="EMBL" id="MDV6286492.1"/>
    </source>
</evidence>
<comment type="subcellular location">
    <subcellularLocation>
        <location evidence="1">Cell envelope</location>
    </subcellularLocation>
</comment>
<proteinExistence type="inferred from homology"/>
<dbReference type="RefSeq" id="WP_317571526.1">
    <property type="nucleotide sequence ID" value="NZ_JAWLKA010000039.1"/>
</dbReference>
<keyword evidence="6" id="KW-1185">Reference proteome</keyword>
<name>A0ABU4CTS9_RHOJO</name>
<evidence type="ECO:0000259" key="4">
    <source>
        <dbReference type="Pfam" id="PF13407"/>
    </source>
</evidence>
<dbReference type="InterPro" id="IPR025997">
    <property type="entry name" value="SBP_2_dom"/>
</dbReference>
<keyword evidence="3" id="KW-0732">Signal</keyword>
<sequence length="321" mass="34245">MQGKTLMYLSAGISSPSGTAGVAALEAVRDQLGFSLVTFDGQFTPSRYQDGMRQAVAQKVDALIVYGISCAGNESALREVHAAGIKIIGLQSVDCNEADPSAPAMFDTQPLYPLGDRTIRGGEVWAANGAAQADYLISQLEGNVKVIQFDVPDFAVTAALGRGFQERMAECSTCEIVESIDVAVADFGPGLQQKAEQALLKHPDANAVAINYDDLVTLGLSAAIQSSGRKDDLVTVAGTGYEATLDMIRQDNGLKAGWVQNHDWDHYAGIDTTLRLLSGQQPEVSGIPVILYDKDHNISESGGFTPATDFRPVFEQAWASR</sequence>
<evidence type="ECO:0000313" key="6">
    <source>
        <dbReference type="Proteomes" id="UP001185737"/>
    </source>
</evidence>
<comment type="similarity">
    <text evidence="2">Belongs to the bacterial solute-binding protein 2 family.</text>
</comment>
<evidence type="ECO:0000256" key="2">
    <source>
        <dbReference type="ARBA" id="ARBA00007639"/>
    </source>
</evidence>